<dbReference type="RefSeq" id="YP_008859642.1">
    <property type="nucleotide sequence ID" value="NC_022990.1"/>
</dbReference>
<reference evidence="1 2" key="1">
    <citation type="submission" date="2013-09" db="EMBL/GenBank/DDBJ databases">
        <authorList>
            <person name="GENOMES U."/>
        </authorList>
    </citation>
    <scope>NUCLEOTIDE SEQUENCE [LARGE SCALE GENOMIC DNA]</scope>
    <source>
        <strain evidence="1">Strain</strain>
    </source>
</reference>
<dbReference type="GeneID" id="17778777"/>
<dbReference type="OrthoDB" id="32361at10239"/>
<dbReference type="Proteomes" id="UP000018625">
    <property type="component" value="Segment"/>
</dbReference>
<protein>
    <submittedName>
        <fullName evidence="1">Minor virion protein</fullName>
    </submittedName>
</protein>
<name>V6BPN9_9VIRU</name>
<accession>V6BPN9</accession>
<proteinExistence type="predicted"/>
<sequence>MSISSLLQPNLYNINNKSNTLTNVPANPTGNTNTVWSNSNFTPPHLMYGASDITQAVSNISLTTGSFSLSLSGPWASPLVQNVAYTKINNLVNLTFPPFQANATSSAVINSAIGALPADLRPTTNIQVDFEIFVIDDGNRPVNPGLITLLSNGQIVVYKDNNLGQFTTGIGGSGFNPFSITYMV</sequence>
<evidence type="ECO:0000313" key="1">
    <source>
        <dbReference type="EMBL" id="CDI70056.1"/>
    </source>
</evidence>
<dbReference type="EMBL" id="HG531932">
    <property type="protein sequence ID" value="CDI70056.1"/>
    <property type="molecule type" value="Genomic_DNA"/>
</dbReference>
<reference evidence="1 2" key="2">
    <citation type="submission" date="2013-11" db="EMBL/GenBank/DDBJ databases">
        <title>DNA sequence associated with virophage mimiviridae genotype specificity.</title>
        <authorList>
            <person name="Gaia M."/>
            <person name="Benamar S."/>
            <person name="Boughalmi M."/>
            <person name="Pagnier I."/>
            <person name="Croce O."/>
            <person name="Colson P."/>
            <person name="Raoult D."/>
            <person name="La Scola B."/>
        </authorList>
    </citation>
    <scope>NUCLEOTIDE SEQUENCE [LARGE SCALE GENOMIC DNA]</scope>
    <source>
        <strain evidence="1">Strain</strain>
    </source>
</reference>
<evidence type="ECO:0000313" key="2">
    <source>
        <dbReference type="Proteomes" id="UP000018625"/>
    </source>
</evidence>
<organism evidence="1 2">
    <name type="scientific">Zamilon virus</name>
    <dbReference type="NCBI Taxonomy" id="1411887"/>
    <lineage>
        <taxon>Viruses</taxon>
        <taxon>Varidnaviria</taxon>
        <taxon>Bamfordvirae</taxon>
        <taxon>Preplasmiviricota</taxon>
        <taxon>Polisuviricotina</taxon>
        <taxon>Virophaviricetes</taxon>
        <taxon>Mividavirales</taxon>
        <taxon>Sputniviroviridae</taxon>
        <taxon>Sputnikvirus</taxon>
        <taxon>Sputnikvirus zamilonense</taxon>
        <taxon>Mimivirus-dependent virus Zamilon</taxon>
    </lineage>
</organism>
<dbReference type="KEGG" id="vg:17778777"/>
<keyword evidence="2" id="KW-1185">Reference proteome</keyword>